<dbReference type="AlphaFoldDB" id="A0A6C0KHB7"/>
<dbReference type="Pfam" id="PF13245">
    <property type="entry name" value="AAA_19"/>
    <property type="match status" value="1"/>
</dbReference>
<feature type="domain" description="UvrD-like helicase C-terminal" evidence="1">
    <location>
        <begin position="301"/>
        <end position="356"/>
    </location>
</feature>
<dbReference type="GO" id="GO:0005634">
    <property type="term" value="C:nucleus"/>
    <property type="evidence" value="ECO:0007669"/>
    <property type="project" value="TreeGrafter"/>
</dbReference>
<evidence type="ECO:0000259" key="1">
    <source>
        <dbReference type="Pfam" id="PF13538"/>
    </source>
</evidence>
<dbReference type="InterPro" id="IPR027785">
    <property type="entry name" value="UvrD-like_helicase_C"/>
</dbReference>
<dbReference type="EMBL" id="MN740903">
    <property type="protein sequence ID" value="QHU17385.1"/>
    <property type="molecule type" value="Genomic_DNA"/>
</dbReference>
<dbReference type="GO" id="GO:0005524">
    <property type="term" value="F:ATP binding"/>
    <property type="evidence" value="ECO:0007669"/>
    <property type="project" value="InterPro"/>
</dbReference>
<name>A0A6C0KHB7_9ZZZZ</name>
<evidence type="ECO:0000313" key="2">
    <source>
        <dbReference type="EMBL" id="QHU17385.1"/>
    </source>
</evidence>
<dbReference type="GO" id="GO:0003677">
    <property type="term" value="F:DNA binding"/>
    <property type="evidence" value="ECO:0007669"/>
    <property type="project" value="InterPro"/>
</dbReference>
<proteinExistence type="predicted"/>
<sequence>MNAMSDEQSHILDHIKARRNVIVDAIAGSGKSTTILSVASALADVKVLQMTYNAMLRHEIKDKTKTLAITNIEVHTFHSIAVKYYTLSAHTDTALRHILYNNTPPRIKIPPFELLVLDEAQDMTFLYYQFIVKVARDMGGKFQLLVLGDYKQGLYEFKGADTRFLTMADQIWSQHPQLIGPEFVRCSLKTSYRITRPMAQFVNKAMLGEDRMHAQKDGEPVHYYRQTRYNTERFVVSQIQYLLESGQAKPSDIAVLGSSVKGVKSNIRRMENALVENEIPCHVPMIEGGENIDEKVIDGKVVFSTFHSFKGRQRPYVFVAGFDNSYYYNAKTATKTSCPNTLYVGATRASKGLYLLEKNDYSTDRPLEFLKMTHFEMKQAEFVEFKGMPQSIFYERKMDRESIQTIPRHNVTPTELIKFVPESVIEEITPVLDKIFVNIQVGESEEIDLPTVIKTRRGFHEDVSDLNGIALPCIYYQHMQKRWKTDAAESNILLKMIHNNMGDVRENEHRFLKKIIADMPAECAKISDYLYAANVYVATQEKLYFKLKQIEPDEYNWLKRDTMIRCLKRLDSHVMSECKQKIPIFEQVLVDYAMDEEHRILDEWLRPHFPEPVEFRFSARLDLVTEKSVWELKCTSKITIDHQLQVVIYAWLWRTLVADERNIRILNIKTGEVLELRASAEELTQIMVALLKGKYCEPVVKTDEEFVHDCCEVIA</sequence>
<dbReference type="GO" id="GO:0043138">
    <property type="term" value="F:3'-5' DNA helicase activity"/>
    <property type="evidence" value="ECO:0007669"/>
    <property type="project" value="TreeGrafter"/>
</dbReference>
<dbReference type="Pfam" id="PF13538">
    <property type="entry name" value="UvrD_C_2"/>
    <property type="match status" value="1"/>
</dbReference>
<organism evidence="2">
    <name type="scientific">viral metagenome</name>
    <dbReference type="NCBI Taxonomy" id="1070528"/>
    <lineage>
        <taxon>unclassified sequences</taxon>
        <taxon>metagenomes</taxon>
        <taxon>organismal metagenomes</taxon>
    </lineage>
</organism>
<dbReference type="InterPro" id="IPR000212">
    <property type="entry name" value="DNA_helicase_UvrD/REP"/>
</dbReference>
<dbReference type="Gene3D" id="3.40.50.300">
    <property type="entry name" value="P-loop containing nucleotide triphosphate hydrolases"/>
    <property type="match status" value="2"/>
</dbReference>
<dbReference type="GO" id="GO:0000725">
    <property type="term" value="P:recombinational repair"/>
    <property type="evidence" value="ECO:0007669"/>
    <property type="project" value="TreeGrafter"/>
</dbReference>
<protein>
    <recommendedName>
        <fullName evidence="1">UvrD-like helicase C-terminal domain-containing protein</fullName>
    </recommendedName>
</protein>
<dbReference type="PANTHER" id="PTHR11070:SF66">
    <property type="entry name" value="UVRD-LIKE HELICASE C-TERMINAL DOMAIN-CONTAINING PROTEIN"/>
    <property type="match status" value="1"/>
</dbReference>
<accession>A0A6C0KHB7</accession>
<dbReference type="InterPro" id="IPR027417">
    <property type="entry name" value="P-loop_NTPase"/>
</dbReference>
<reference evidence="2" key="1">
    <citation type="journal article" date="2020" name="Nature">
        <title>Giant virus diversity and host interactions through global metagenomics.</title>
        <authorList>
            <person name="Schulz F."/>
            <person name="Roux S."/>
            <person name="Paez-Espino D."/>
            <person name="Jungbluth S."/>
            <person name="Walsh D.A."/>
            <person name="Denef V.J."/>
            <person name="McMahon K.D."/>
            <person name="Konstantinidis K.T."/>
            <person name="Eloe-Fadrosh E.A."/>
            <person name="Kyrpides N.C."/>
            <person name="Woyke T."/>
        </authorList>
    </citation>
    <scope>NUCLEOTIDE SEQUENCE</scope>
    <source>
        <strain evidence="2">GVMAG-S-3300012000-57</strain>
    </source>
</reference>
<dbReference type="PANTHER" id="PTHR11070">
    <property type="entry name" value="UVRD / RECB / PCRA DNA HELICASE FAMILY MEMBER"/>
    <property type="match status" value="1"/>
</dbReference>
<dbReference type="SUPFAM" id="SSF52540">
    <property type="entry name" value="P-loop containing nucleoside triphosphate hydrolases"/>
    <property type="match status" value="1"/>
</dbReference>